<dbReference type="InterPro" id="IPR052952">
    <property type="entry name" value="MFS-Transporter"/>
</dbReference>
<feature type="transmembrane region" description="Helical" evidence="6">
    <location>
        <begin position="111"/>
        <end position="130"/>
    </location>
</feature>
<feature type="transmembrane region" description="Helical" evidence="6">
    <location>
        <begin position="292"/>
        <end position="313"/>
    </location>
</feature>
<evidence type="ECO:0000313" key="9">
    <source>
        <dbReference type="Proteomes" id="UP000244240"/>
    </source>
</evidence>
<dbReference type="PROSITE" id="PS50850">
    <property type="entry name" value="MFS"/>
    <property type="match status" value="1"/>
</dbReference>
<evidence type="ECO:0000313" key="8">
    <source>
        <dbReference type="EMBL" id="PTX55353.1"/>
    </source>
</evidence>
<dbReference type="SUPFAM" id="SSF103473">
    <property type="entry name" value="MFS general substrate transporter"/>
    <property type="match status" value="1"/>
</dbReference>
<dbReference type="Pfam" id="PF07690">
    <property type="entry name" value="MFS_1"/>
    <property type="match status" value="1"/>
</dbReference>
<evidence type="ECO:0000256" key="6">
    <source>
        <dbReference type="SAM" id="Phobius"/>
    </source>
</evidence>
<reference evidence="8 9" key="1">
    <citation type="submission" date="2018-04" db="EMBL/GenBank/DDBJ databases">
        <title>Genomic Encyclopedia of Archaeal and Bacterial Type Strains, Phase II (KMG-II): from individual species to whole genera.</title>
        <authorList>
            <person name="Goeker M."/>
        </authorList>
    </citation>
    <scope>NUCLEOTIDE SEQUENCE [LARGE SCALE GENOMIC DNA]</scope>
    <source>
        <strain evidence="8 9">DSM 45787</strain>
    </source>
</reference>
<sequence>MDTMSTNTHVQAEEPLSRAWRMLGILLGAQVAVAFLGRGLAPVGPLIEADLSITKAQVGMLPAALFLGQSLFNLPAGFLVDRYGTRWMLLILTLAAAAGFLLAAWAPYFGWLLFFVVVGGFAYGGMHPVTNRGIIYWFPHQSRGTAMGVKQTGITAGSGLAALILLPAAMAWGWREALSVSALATGAVGWAAYVFYRDSRAANRRREGGYRSFFRGVRLLASDRSLWKLSLSTVGLNMGNLVLSTYLVFFAHEHLGFSLYLSGLCLVISEAAGSAGRIAWGWVSDRLWNGRRVAVLMIITVFTLGCSLTAALLPSEVPYVVFLLLVAVFGFCICGFNGIWMNAATESVPREQAGLASGFSVTIGSWGVVLGPPLFGWIVDRGGYTPAWLVLAGIMAVVLLLLAGIREEDK</sequence>
<dbReference type="InterPro" id="IPR011701">
    <property type="entry name" value="MFS"/>
</dbReference>
<dbReference type="Gene3D" id="1.20.1250.20">
    <property type="entry name" value="MFS general substrate transporter like domains"/>
    <property type="match status" value="2"/>
</dbReference>
<feature type="transmembrane region" description="Helical" evidence="6">
    <location>
        <begin position="151"/>
        <end position="172"/>
    </location>
</feature>
<accession>A0A2T6BH08</accession>
<protein>
    <submittedName>
        <fullName evidence="8">Sugar phosphate permease</fullName>
    </submittedName>
</protein>
<dbReference type="OrthoDB" id="9794076at2"/>
<feature type="transmembrane region" description="Helical" evidence="6">
    <location>
        <begin position="229"/>
        <end position="251"/>
    </location>
</feature>
<dbReference type="PANTHER" id="PTHR23527">
    <property type="entry name" value="BLL3282 PROTEIN"/>
    <property type="match status" value="1"/>
</dbReference>
<evidence type="ECO:0000256" key="1">
    <source>
        <dbReference type="ARBA" id="ARBA00004651"/>
    </source>
</evidence>
<feature type="transmembrane region" description="Helical" evidence="6">
    <location>
        <begin position="257"/>
        <end position="280"/>
    </location>
</feature>
<feature type="transmembrane region" description="Helical" evidence="6">
    <location>
        <begin position="319"/>
        <end position="341"/>
    </location>
</feature>
<dbReference type="CDD" id="cd17475">
    <property type="entry name" value="MFS_MT3072_like"/>
    <property type="match status" value="1"/>
</dbReference>
<dbReference type="InterPro" id="IPR020846">
    <property type="entry name" value="MFS_dom"/>
</dbReference>
<evidence type="ECO:0000256" key="2">
    <source>
        <dbReference type="ARBA" id="ARBA00022448"/>
    </source>
</evidence>
<dbReference type="GO" id="GO:0022857">
    <property type="term" value="F:transmembrane transporter activity"/>
    <property type="evidence" value="ECO:0007669"/>
    <property type="project" value="InterPro"/>
</dbReference>
<comment type="caution">
    <text evidence="8">The sequence shown here is derived from an EMBL/GenBank/DDBJ whole genome shotgun (WGS) entry which is preliminary data.</text>
</comment>
<dbReference type="GO" id="GO:0005886">
    <property type="term" value="C:plasma membrane"/>
    <property type="evidence" value="ECO:0007669"/>
    <property type="project" value="UniProtKB-SubCell"/>
</dbReference>
<feature type="transmembrane region" description="Helical" evidence="6">
    <location>
        <begin position="387"/>
        <end position="405"/>
    </location>
</feature>
<organism evidence="8 9">
    <name type="scientific">Melghirimyces profundicolus</name>
    <dbReference type="NCBI Taxonomy" id="1242148"/>
    <lineage>
        <taxon>Bacteria</taxon>
        <taxon>Bacillati</taxon>
        <taxon>Bacillota</taxon>
        <taxon>Bacilli</taxon>
        <taxon>Bacillales</taxon>
        <taxon>Thermoactinomycetaceae</taxon>
        <taxon>Melghirimyces</taxon>
    </lineage>
</organism>
<keyword evidence="5 6" id="KW-0472">Membrane</keyword>
<feature type="domain" description="Major facilitator superfamily (MFS) profile" evidence="7">
    <location>
        <begin position="16"/>
        <end position="410"/>
    </location>
</feature>
<gene>
    <name evidence="8" type="ORF">C8P63_11960</name>
</gene>
<keyword evidence="2" id="KW-0813">Transport</keyword>
<dbReference type="EMBL" id="QBKR01000019">
    <property type="protein sequence ID" value="PTX55353.1"/>
    <property type="molecule type" value="Genomic_DNA"/>
</dbReference>
<proteinExistence type="predicted"/>
<comment type="subcellular location">
    <subcellularLocation>
        <location evidence="1">Cell membrane</location>
        <topology evidence="1">Multi-pass membrane protein</topology>
    </subcellularLocation>
</comment>
<evidence type="ECO:0000256" key="5">
    <source>
        <dbReference type="ARBA" id="ARBA00023136"/>
    </source>
</evidence>
<feature type="transmembrane region" description="Helical" evidence="6">
    <location>
        <begin position="178"/>
        <end position="196"/>
    </location>
</feature>
<dbReference type="PANTHER" id="PTHR23527:SF1">
    <property type="entry name" value="BLL3282 PROTEIN"/>
    <property type="match status" value="1"/>
</dbReference>
<evidence type="ECO:0000256" key="4">
    <source>
        <dbReference type="ARBA" id="ARBA00022989"/>
    </source>
</evidence>
<keyword evidence="4 6" id="KW-1133">Transmembrane helix</keyword>
<evidence type="ECO:0000259" key="7">
    <source>
        <dbReference type="PROSITE" id="PS50850"/>
    </source>
</evidence>
<evidence type="ECO:0000256" key="3">
    <source>
        <dbReference type="ARBA" id="ARBA00022692"/>
    </source>
</evidence>
<keyword evidence="9" id="KW-1185">Reference proteome</keyword>
<keyword evidence="3 6" id="KW-0812">Transmembrane</keyword>
<dbReference type="AlphaFoldDB" id="A0A2T6BH08"/>
<name>A0A2T6BH08_9BACL</name>
<dbReference type="InterPro" id="IPR036259">
    <property type="entry name" value="MFS_trans_sf"/>
</dbReference>
<dbReference type="Proteomes" id="UP000244240">
    <property type="component" value="Unassembled WGS sequence"/>
</dbReference>
<feature type="transmembrane region" description="Helical" evidence="6">
    <location>
        <begin position="87"/>
        <end position="105"/>
    </location>
</feature>
<feature type="transmembrane region" description="Helical" evidence="6">
    <location>
        <begin position="20"/>
        <end position="40"/>
    </location>
</feature>
<feature type="transmembrane region" description="Helical" evidence="6">
    <location>
        <begin position="60"/>
        <end position="80"/>
    </location>
</feature>
<feature type="transmembrane region" description="Helical" evidence="6">
    <location>
        <begin position="353"/>
        <end position="375"/>
    </location>
</feature>